<evidence type="ECO:0000313" key="2">
    <source>
        <dbReference type="Proteomes" id="UP000597761"/>
    </source>
</evidence>
<dbReference type="EMBL" id="BMJI01000019">
    <property type="protein sequence ID" value="GGC97102.1"/>
    <property type="molecule type" value="Genomic_DNA"/>
</dbReference>
<reference evidence="2" key="1">
    <citation type="journal article" date="2019" name="Int. J. Syst. Evol. Microbiol.">
        <title>The Global Catalogue of Microorganisms (GCM) 10K type strain sequencing project: providing services to taxonomists for standard genome sequencing and annotation.</title>
        <authorList>
            <consortium name="The Broad Institute Genomics Platform"/>
            <consortium name="The Broad Institute Genome Sequencing Center for Infectious Disease"/>
            <person name="Wu L."/>
            <person name="Ma J."/>
        </authorList>
    </citation>
    <scope>NUCLEOTIDE SEQUENCE [LARGE SCALE GENOMIC DNA]</scope>
    <source>
        <strain evidence="2">CGMCC 1.15480</strain>
    </source>
</reference>
<comment type="caution">
    <text evidence="1">The sequence shown here is derived from an EMBL/GenBank/DDBJ whole genome shotgun (WGS) entry which is preliminary data.</text>
</comment>
<protein>
    <recommendedName>
        <fullName evidence="3">WXG100 family type VII secretion target</fullName>
    </recommendedName>
</protein>
<keyword evidence="2" id="KW-1185">Reference proteome</keyword>
<proteinExistence type="predicted"/>
<dbReference type="NCBIfam" id="NF035935">
    <property type="entry name" value="ESAT6_3"/>
    <property type="match status" value="1"/>
</dbReference>
<dbReference type="Proteomes" id="UP000597761">
    <property type="component" value="Unassembled WGS sequence"/>
</dbReference>
<dbReference type="RefSeq" id="WP_188668775.1">
    <property type="nucleotide sequence ID" value="NZ_BMJI01000019.1"/>
</dbReference>
<sequence>MLDRISYDTGVSTSVQGDIQSTIGRLETLIAARERDVATAMADFQADGVSDDYHNVEQRWKNAAGEVKNIILLVKQTLGLNDETAAQAGVKARNSVNNIG</sequence>
<name>A0ABQ1PH14_9MICC</name>
<dbReference type="InterPro" id="IPR048032">
    <property type="entry name" value="ESAT6-like"/>
</dbReference>
<gene>
    <name evidence="1" type="ORF">GCM10011512_25130</name>
</gene>
<organism evidence="1 2">
    <name type="scientific">Tersicoccus solisilvae</name>
    <dbReference type="NCBI Taxonomy" id="1882339"/>
    <lineage>
        <taxon>Bacteria</taxon>
        <taxon>Bacillati</taxon>
        <taxon>Actinomycetota</taxon>
        <taxon>Actinomycetes</taxon>
        <taxon>Micrococcales</taxon>
        <taxon>Micrococcaceae</taxon>
        <taxon>Tersicoccus</taxon>
    </lineage>
</organism>
<evidence type="ECO:0000313" key="1">
    <source>
        <dbReference type="EMBL" id="GGC97102.1"/>
    </source>
</evidence>
<accession>A0ABQ1PH14</accession>
<evidence type="ECO:0008006" key="3">
    <source>
        <dbReference type="Google" id="ProtNLM"/>
    </source>
</evidence>
<dbReference type="Gene3D" id="1.10.287.1060">
    <property type="entry name" value="ESAT-6-like"/>
    <property type="match status" value="1"/>
</dbReference>